<feature type="compositionally biased region" description="Basic and acidic residues" evidence="1">
    <location>
        <begin position="52"/>
        <end position="84"/>
    </location>
</feature>
<proteinExistence type="predicted"/>
<feature type="region of interest" description="Disordered" evidence="1">
    <location>
        <begin position="52"/>
        <end position="110"/>
    </location>
</feature>
<dbReference type="AlphaFoldDB" id="A0A8S2QU44"/>
<name>A0A8S2QU44_9BILA</name>
<evidence type="ECO:0000256" key="1">
    <source>
        <dbReference type="SAM" id="MobiDB-lite"/>
    </source>
</evidence>
<reference evidence="3" key="1">
    <citation type="submission" date="2021-02" db="EMBL/GenBank/DDBJ databases">
        <authorList>
            <person name="Nowell W R."/>
        </authorList>
    </citation>
    <scope>NUCLEOTIDE SEQUENCE</scope>
</reference>
<accession>A0A8S2QU44</accession>
<protein>
    <submittedName>
        <fullName evidence="3">Uncharacterized protein</fullName>
    </submittedName>
</protein>
<dbReference type="Proteomes" id="UP000682733">
    <property type="component" value="Unassembled WGS sequence"/>
</dbReference>
<comment type="caution">
    <text evidence="3">The sequence shown here is derived from an EMBL/GenBank/DDBJ whole genome shotgun (WGS) entry which is preliminary data.</text>
</comment>
<organism evidence="3 4">
    <name type="scientific">Didymodactylos carnosus</name>
    <dbReference type="NCBI Taxonomy" id="1234261"/>
    <lineage>
        <taxon>Eukaryota</taxon>
        <taxon>Metazoa</taxon>
        <taxon>Spiralia</taxon>
        <taxon>Gnathifera</taxon>
        <taxon>Rotifera</taxon>
        <taxon>Eurotatoria</taxon>
        <taxon>Bdelloidea</taxon>
        <taxon>Philodinida</taxon>
        <taxon>Philodinidae</taxon>
        <taxon>Didymodactylos</taxon>
    </lineage>
</organism>
<dbReference type="EMBL" id="CAJNOK010019828">
    <property type="protein sequence ID" value="CAF1306418.1"/>
    <property type="molecule type" value="Genomic_DNA"/>
</dbReference>
<dbReference type="EMBL" id="CAJOBA010041405">
    <property type="protein sequence ID" value="CAF4113525.1"/>
    <property type="molecule type" value="Genomic_DNA"/>
</dbReference>
<gene>
    <name evidence="2" type="ORF">OVA965_LOCUS28780</name>
    <name evidence="3" type="ORF">TMI583_LOCUS29538</name>
</gene>
<dbReference type="Proteomes" id="UP000677228">
    <property type="component" value="Unassembled WGS sequence"/>
</dbReference>
<feature type="compositionally biased region" description="Basic and acidic residues" evidence="1">
    <location>
        <begin position="91"/>
        <end position="110"/>
    </location>
</feature>
<dbReference type="Gene3D" id="2.20.25.240">
    <property type="match status" value="1"/>
</dbReference>
<sequence length="401" mass="48131">MFLRNRTVEMHEENKQEEWQNTIDDIVNNQGWDSILQTLQDGRKRIRIEEEELKKQQEKKEREERDAPEREETRKKEERAREEREAEELEREEREERKREEREKESREARAAYEAAQYQIEQEYERQRIFQNEQTEREKREANQAWQESLKQTEEHENSQREFFLKLVRESFQPTTVEYGNIDKHSIIKTAFIKIRNMIAAIVLKFLFLTLPINSKNVIKTGRGKEQLLLEGHRYRRDHVNWLCVKDYCTGRVLHNGVRYEMYRGHMCEAPNPEEIQRAIFNEEISDKARSTHNTPRQIIQDARLKINIESSSILPQFLSLQRTVQRHRRDAFIPITKPKVFNEIVIPPQLQVTIDGQKFLIYDNGDPERRISIFASPSQLKRLAESDVWFADGTFKVCMT</sequence>
<evidence type="ECO:0000313" key="2">
    <source>
        <dbReference type="EMBL" id="CAF1306418.1"/>
    </source>
</evidence>
<evidence type="ECO:0000313" key="3">
    <source>
        <dbReference type="EMBL" id="CAF4113525.1"/>
    </source>
</evidence>
<feature type="region of interest" description="Disordered" evidence="1">
    <location>
        <begin position="134"/>
        <end position="153"/>
    </location>
</feature>
<evidence type="ECO:0000313" key="4">
    <source>
        <dbReference type="Proteomes" id="UP000682733"/>
    </source>
</evidence>